<evidence type="ECO:0000313" key="6">
    <source>
        <dbReference type="Proteomes" id="UP000664357"/>
    </source>
</evidence>
<keyword evidence="2" id="KW-1133">Transmembrane helix</keyword>
<proteinExistence type="predicted"/>
<reference evidence="5 6" key="1">
    <citation type="submission" date="2021-03" db="EMBL/GenBank/DDBJ databases">
        <authorList>
            <person name="Gilmore M.S."/>
            <person name="Schwartzman J."/>
            <person name="Van Tyne D."/>
            <person name="Martin M."/>
            <person name="Earl A.M."/>
            <person name="Manson A.L."/>
            <person name="Straub T."/>
            <person name="Salamzade R."/>
            <person name="Saavedra J."/>
            <person name="Lebreton F."/>
            <person name="Prichula J."/>
            <person name="Schaufler K."/>
            <person name="Gaca A."/>
            <person name="Sgardioli B."/>
            <person name="Wagenaar J."/>
            <person name="Strong T."/>
        </authorList>
    </citation>
    <scope>NUCLEOTIDE SEQUENCE [LARGE SCALE GENOMIC DNA]</scope>
    <source>
        <strain evidence="5 6">665A</strain>
    </source>
</reference>
<keyword evidence="1" id="KW-0677">Repeat</keyword>
<feature type="domain" description="MucBP" evidence="4">
    <location>
        <begin position="304"/>
        <end position="373"/>
    </location>
</feature>
<feature type="domain" description="MucBP" evidence="4">
    <location>
        <begin position="387"/>
        <end position="448"/>
    </location>
</feature>
<dbReference type="RefSeq" id="WP_347298921.1">
    <property type="nucleotide sequence ID" value="NZ_JAFREL020000003.1"/>
</dbReference>
<keyword evidence="2" id="KW-0472">Membrane</keyword>
<gene>
    <name evidence="5" type="ORF">JZO67_003631</name>
</gene>
<evidence type="ECO:0000256" key="1">
    <source>
        <dbReference type="ARBA" id="ARBA00022737"/>
    </source>
</evidence>
<sequence>MKRKRLFLFLGICGIFSMMTQNVWVVLANEKENNSEKVYSENLLSTEQISSIPEVNYTEPVDNSEQQEDIDKNAKINTTTGENEDQSFPWQYYDDEQGGLVDSELILKLSGDGTTLYVPGGTIVKPQSLVNHLYERDLDPEKVTKIIIEGPLTIQGIASYLFAFWTNVQHIENIENVDISNNSTSYGRLDSVFSGDFNLQELNLSTWDLTNYDSDQSGFFGACWSLKKLVLGPNFKTSTAQLLTDPPQDNPAYTGFWRAVGDGTEHRPTGKRWTATEFMSSKVNNNTVGEEWADTHVWEPVPAKIIVNYQDTDGNKIHEPVENNDRNVSEEYDVTTPEYKLNIPGYTLEDTELPENAVGSIENNEPIEVTYIYNKNPDIPSILGKEVIAKYQDTDGKPIHENEVFSGNIGESYTTKKLDIDGYSFKEINGNPTGVFTDQEQIVTYIYTKNSDIPSVLGKEVTARYQDTNGKTIHENEVFSGNVGESYTTKKLDIDGYSFKEVKGNPTGVFTDQEQLVTYIYTKNSDIPSVLGKEVTARYQDTNGKSIHENEVFSGNIGESYTTKKLDIDGYSFKEVKGNPTGVFTDQEQIVTYIYSFDRFAEPSEKATIMQNKIQNNKELPKTNSSGTFTTDTSANKKYPNTGEMKQTYWSVLGILCIVVTFLFYWFNKAKDTSKIK</sequence>
<dbReference type="Pfam" id="PF06458">
    <property type="entry name" value="MucBP"/>
    <property type="match status" value="4"/>
</dbReference>
<dbReference type="InterPro" id="IPR009459">
    <property type="entry name" value="MucBP_dom"/>
</dbReference>
<dbReference type="EMBL" id="JAFREL020000003">
    <property type="protein sequence ID" value="MEO1771650.1"/>
    <property type="molecule type" value="Genomic_DNA"/>
</dbReference>
<keyword evidence="6" id="KW-1185">Reference proteome</keyword>
<evidence type="ECO:0000259" key="4">
    <source>
        <dbReference type="Pfam" id="PF06458"/>
    </source>
</evidence>
<evidence type="ECO:0000256" key="2">
    <source>
        <dbReference type="SAM" id="Phobius"/>
    </source>
</evidence>
<accession>A0ABV0EUR1</accession>
<feature type="signal peptide" evidence="3">
    <location>
        <begin position="1"/>
        <end position="20"/>
    </location>
</feature>
<comment type="caution">
    <text evidence="5">The sequence shown here is derived from an EMBL/GenBank/DDBJ whole genome shotgun (WGS) entry which is preliminary data.</text>
</comment>
<feature type="transmembrane region" description="Helical" evidence="2">
    <location>
        <begin position="648"/>
        <end position="667"/>
    </location>
</feature>
<dbReference type="Gene3D" id="3.10.20.320">
    <property type="entry name" value="Putative peptidoglycan bound protein (lpxtg motif)"/>
    <property type="match status" value="4"/>
</dbReference>
<keyword evidence="2" id="KW-0812">Transmembrane</keyword>
<dbReference type="Proteomes" id="UP000664357">
    <property type="component" value="Unassembled WGS sequence"/>
</dbReference>
<protein>
    <recommendedName>
        <fullName evidence="4">MucBP domain-containing protein</fullName>
    </recommendedName>
</protein>
<feature type="domain" description="MucBP" evidence="4">
    <location>
        <begin position="461"/>
        <end position="522"/>
    </location>
</feature>
<name>A0ABV0EUR1_9ENTE</name>
<evidence type="ECO:0000313" key="5">
    <source>
        <dbReference type="EMBL" id="MEO1771650.1"/>
    </source>
</evidence>
<feature type="domain" description="MucBP" evidence="4">
    <location>
        <begin position="535"/>
        <end position="595"/>
    </location>
</feature>
<reference evidence="5 6" key="2">
    <citation type="submission" date="2024-02" db="EMBL/GenBank/DDBJ databases">
        <title>The Genome Sequence of Enterococcus sp. DIV0159.</title>
        <authorList>
            <person name="Earl A."/>
            <person name="Manson A."/>
            <person name="Gilmore M."/>
            <person name="Sanders J."/>
            <person name="Shea T."/>
            <person name="Howe W."/>
            <person name="Livny J."/>
            <person name="Cuomo C."/>
            <person name="Neafsey D."/>
            <person name="Birren B."/>
        </authorList>
    </citation>
    <scope>NUCLEOTIDE SEQUENCE [LARGE SCALE GENOMIC DNA]</scope>
    <source>
        <strain evidence="5 6">665A</strain>
    </source>
</reference>
<dbReference type="SUPFAM" id="SSF52058">
    <property type="entry name" value="L domain-like"/>
    <property type="match status" value="1"/>
</dbReference>
<evidence type="ECO:0000256" key="3">
    <source>
        <dbReference type="SAM" id="SignalP"/>
    </source>
</evidence>
<feature type="chain" id="PRO_5045885351" description="MucBP domain-containing protein" evidence="3">
    <location>
        <begin position="21"/>
        <end position="677"/>
    </location>
</feature>
<keyword evidence="3" id="KW-0732">Signal</keyword>
<organism evidence="5 6">
    <name type="scientific">Candidatus Enterococcus ferrettii</name>
    <dbReference type="NCBI Taxonomy" id="2815324"/>
    <lineage>
        <taxon>Bacteria</taxon>
        <taxon>Bacillati</taxon>
        <taxon>Bacillota</taxon>
        <taxon>Bacilli</taxon>
        <taxon>Lactobacillales</taxon>
        <taxon>Enterococcaceae</taxon>
        <taxon>Enterococcus</taxon>
    </lineage>
</organism>